<dbReference type="OrthoDB" id="6110659at2759"/>
<evidence type="ECO:0000259" key="2">
    <source>
        <dbReference type="Pfam" id="PF17517"/>
    </source>
</evidence>
<proteinExistence type="predicted"/>
<dbReference type="PANTHER" id="PTHR46534">
    <property type="entry name" value="IGGFC_BINDING DOMAIN-CONTAINING PROTEIN"/>
    <property type="match status" value="1"/>
</dbReference>
<accession>A0A8S3VNG4</accession>
<dbReference type="Proteomes" id="UP000683360">
    <property type="component" value="Unassembled WGS sequence"/>
</dbReference>
<protein>
    <recommendedName>
        <fullName evidence="2">IgGFc-binding protein N-terminal domain-containing protein</fullName>
    </recommendedName>
</protein>
<evidence type="ECO:0000313" key="4">
    <source>
        <dbReference type="Proteomes" id="UP000683360"/>
    </source>
</evidence>
<dbReference type="Pfam" id="PF17517">
    <property type="entry name" value="IgGFc_binding"/>
    <property type="match status" value="2"/>
</dbReference>
<dbReference type="AlphaFoldDB" id="A0A8S3VNG4"/>
<reference evidence="3" key="1">
    <citation type="submission" date="2021-03" db="EMBL/GenBank/DDBJ databases">
        <authorList>
            <person name="Bekaert M."/>
        </authorList>
    </citation>
    <scope>NUCLEOTIDE SEQUENCE</scope>
</reference>
<sequence>MIKSSSVTPLTTTELSTSTSSVVTTGPTTTSTPLPLATGYFEYDVMFTEPAHPLSFNPQLYILSEQNGTVMIHSLSENKSISMKLSSGENKFDLENSVFMKDGTALKGVYVNASVPIVLYAFSLYPYASDGYLAIPRKLLSNNYIVPSFSVFKHRSVSKSVIGIVSTANVTTHVQIKLNLCNDTTLSFNSVEYNNTDIVSVNLTELETLQISHDFDLSGSIITSSHPVGVVSGNICNSITHYYCNLFTEMILPTNQLDKTFIVPTIEGRHSRVVRIYGPDTTQLQIFTLNKEFHVMVKKDDFYEFDDSEMSIVRSENNVLVMIYPKEEGDFDSYMMTVHGINQYKTSYNIIVPESFTSYISMTFTFGSAEGFQIDQKKENAKSHFNKTISGTTYATVSYAITPGAHTITHESNLRYGLWIYGDRHTDGYGFQEELRTPHNHIPTVEYNNTDIVSVNLTELETLQISHDFDLSGSIITSSHPVGVVSGNICNSITHYYCNLFTEMILPTNQLDKTFIVPTIEGRHSRVVRIYAPDTTQLQIFTLNKEFHVMVKKDDFYEFDDSEMSIVRSENNVLVMIYPKEEGDFDSYMMTVHGINQYKTSYNIIVPESFTSYISMTFTFGSAEGFQIDQKKENAKSHFNKTISGTTYATVSYAITPGAHTITHESNLRYGLWIYGDRHTDGYGFPGGIAYTT</sequence>
<evidence type="ECO:0000256" key="1">
    <source>
        <dbReference type="SAM" id="MobiDB-lite"/>
    </source>
</evidence>
<dbReference type="EMBL" id="CAJPWZ010003263">
    <property type="protein sequence ID" value="CAG2255292.1"/>
    <property type="molecule type" value="Genomic_DNA"/>
</dbReference>
<name>A0A8S3VNG4_MYTED</name>
<feature type="domain" description="IgGFc-binding protein N-terminal" evidence="2">
    <location>
        <begin position="130"/>
        <end position="422"/>
    </location>
</feature>
<keyword evidence="4" id="KW-1185">Reference proteome</keyword>
<dbReference type="PANTHER" id="PTHR46534:SF1">
    <property type="entry name" value="IGGFC-BINDING PROTEIN N-TERMINAL DOMAIN-CONTAINING PROTEIN"/>
    <property type="match status" value="1"/>
</dbReference>
<dbReference type="InterPro" id="IPR035234">
    <property type="entry name" value="IgGFc-bd_N"/>
</dbReference>
<feature type="domain" description="IgGFc-binding protein N-terminal" evidence="2">
    <location>
        <begin position="445"/>
        <end position="676"/>
    </location>
</feature>
<gene>
    <name evidence="3" type="ORF">MEDL_66718</name>
</gene>
<evidence type="ECO:0000313" key="3">
    <source>
        <dbReference type="EMBL" id="CAG2255292.1"/>
    </source>
</evidence>
<organism evidence="3 4">
    <name type="scientific">Mytilus edulis</name>
    <name type="common">Blue mussel</name>
    <dbReference type="NCBI Taxonomy" id="6550"/>
    <lineage>
        <taxon>Eukaryota</taxon>
        <taxon>Metazoa</taxon>
        <taxon>Spiralia</taxon>
        <taxon>Lophotrochozoa</taxon>
        <taxon>Mollusca</taxon>
        <taxon>Bivalvia</taxon>
        <taxon>Autobranchia</taxon>
        <taxon>Pteriomorphia</taxon>
        <taxon>Mytilida</taxon>
        <taxon>Mytiloidea</taxon>
        <taxon>Mytilidae</taxon>
        <taxon>Mytilinae</taxon>
        <taxon>Mytilus</taxon>
    </lineage>
</organism>
<comment type="caution">
    <text evidence="3">The sequence shown here is derived from an EMBL/GenBank/DDBJ whole genome shotgun (WGS) entry which is preliminary data.</text>
</comment>
<feature type="region of interest" description="Disordered" evidence="1">
    <location>
        <begin position="1"/>
        <end position="29"/>
    </location>
</feature>